<comment type="subcellular location">
    <subcellularLocation>
        <location evidence="5">Cell membrane</location>
        <topology evidence="5">Lipid-anchor</topology>
    </subcellularLocation>
    <subcellularLocation>
        <location evidence="5">Membrane</location>
        <location evidence="5">Caveola</location>
    </subcellularLocation>
</comment>
<evidence type="ECO:0000256" key="1">
    <source>
        <dbReference type="ARBA" id="ARBA00007161"/>
    </source>
</evidence>
<evidence type="ECO:0000256" key="3">
    <source>
        <dbReference type="ARBA" id="ARBA00023136"/>
    </source>
</evidence>
<comment type="similarity">
    <text evidence="1 5">Belongs to the band 7/mec-2 family. Flotillin subfamily.</text>
</comment>
<dbReference type="PANTHER" id="PTHR13806">
    <property type="entry name" value="FLOTILLIN-RELATED"/>
    <property type="match status" value="1"/>
</dbReference>
<sequence>MAYFRVAGASEYLAITGFRIKDIKLVKKAWILPGQVCSRFDISPVNYTFEVQAMSSEKLPFILPAVFTIGPRTDDLEALMKYARLISPHDKLSNHVKDLVQGVIEGETRVLAASMTMEGIFKGTKEFKMAVFESVQLELNQFGLIIYNANVKQLVDVRGSEYFSFLGQKTQQEAANQAKVDVAEAKMKGEIGAKVREGETKQNAAKVDAETAIYERQRKGEAMKQEVKVTTEVKIYENQREAEVAQANTELAMKKASWEKQARLAQVEASKAVAIRDAELQMEVERRNAVRQTEKLKAELLSQAMVDYEMKVQEANAEVYRRQKAAETSLYEQEKAADGRRAAAEAEFFARQKEADALLYAKQKEAEGLVVLASAQNTYLTSLLQALGGDYNALRDYLMINGRMYQEIARINADGVKGLQPKISIWTNGGDGGSDGGAMKEVAGVYRMLPPLLKTVQDQTGMLPPAWMGSLPEASTN</sequence>
<accession>A0AAD5Z8F9</accession>
<proteinExistence type="inferred from homology"/>
<gene>
    <name evidence="8" type="ORF">LUZ61_017970</name>
</gene>
<keyword evidence="3 5" id="KW-0472">Membrane</keyword>
<keyword evidence="9" id="KW-1185">Reference proteome</keyword>
<dbReference type="SUPFAM" id="SSF117892">
    <property type="entry name" value="Band 7/SPFH domain"/>
    <property type="match status" value="1"/>
</dbReference>
<evidence type="ECO:0000256" key="5">
    <source>
        <dbReference type="RuleBase" id="RU366054"/>
    </source>
</evidence>
<feature type="domain" description="Band 7" evidence="7">
    <location>
        <begin position="24"/>
        <end position="186"/>
    </location>
</feature>
<evidence type="ECO:0000256" key="4">
    <source>
        <dbReference type="ARBA" id="ARBA00023288"/>
    </source>
</evidence>
<evidence type="ECO:0000256" key="2">
    <source>
        <dbReference type="ARBA" id="ARBA00022475"/>
    </source>
</evidence>
<dbReference type="GO" id="GO:0005901">
    <property type="term" value="C:caveola"/>
    <property type="evidence" value="ECO:0007669"/>
    <property type="project" value="UniProtKB-SubCell"/>
</dbReference>
<organism evidence="8 9">
    <name type="scientific">Rhynchospora tenuis</name>
    <dbReference type="NCBI Taxonomy" id="198213"/>
    <lineage>
        <taxon>Eukaryota</taxon>
        <taxon>Viridiplantae</taxon>
        <taxon>Streptophyta</taxon>
        <taxon>Embryophyta</taxon>
        <taxon>Tracheophyta</taxon>
        <taxon>Spermatophyta</taxon>
        <taxon>Magnoliopsida</taxon>
        <taxon>Liliopsida</taxon>
        <taxon>Poales</taxon>
        <taxon>Cyperaceae</taxon>
        <taxon>Cyperoideae</taxon>
        <taxon>Rhynchosporeae</taxon>
        <taxon>Rhynchospora</taxon>
    </lineage>
</organism>
<reference evidence="8 9" key="1">
    <citation type="journal article" date="2022" name="Cell">
        <title>Repeat-based holocentromeres influence genome architecture and karyotype evolution.</title>
        <authorList>
            <person name="Hofstatter P.G."/>
            <person name="Thangavel G."/>
            <person name="Lux T."/>
            <person name="Neumann P."/>
            <person name="Vondrak T."/>
            <person name="Novak P."/>
            <person name="Zhang M."/>
            <person name="Costa L."/>
            <person name="Castellani M."/>
            <person name="Scott A."/>
            <person name="Toegelov H."/>
            <person name="Fuchs J."/>
            <person name="Mata-Sucre Y."/>
            <person name="Dias Y."/>
            <person name="Vanzela A.L.L."/>
            <person name="Huettel B."/>
            <person name="Almeida C.C.S."/>
            <person name="Simkova H."/>
            <person name="Souza G."/>
            <person name="Pedrosa-Harand A."/>
            <person name="Macas J."/>
            <person name="Mayer K.F.X."/>
            <person name="Houben A."/>
            <person name="Marques A."/>
        </authorList>
    </citation>
    <scope>NUCLEOTIDE SEQUENCE [LARGE SCALE GENOMIC DNA]</scope>
    <source>
        <strain evidence="8">RhyTen1mFocal</strain>
    </source>
</reference>
<keyword evidence="2 5" id="KW-1003">Cell membrane</keyword>
<evidence type="ECO:0000313" key="9">
    <source>
        <dbReference type="Proteomes" id="UP001210211"/>
    </source>
</evidence>
<dbReference type="Gene3D" id="3.30.479.30">
    <property type="entry name" value="Band 7 domain"/>
    <property type="match status" value="1"/>
</dbReference>
<evidence type="ECO:0000256" key="6">
    <source>
        <dbReference type="SAM" id="Coils"/>
    </source>
</evidence>
<evidence type="ECO:0000313" key="8">
    <source>
        <dbReference type="EMBL" id="KAJ3688806.1"/>
    </source>
</evidence>
<keyword evidence="4" id="KW-0449">Lipoprotein</keyword>
<feature type="coiled-coil region" evidence="6">
    <location>
        <begin position="275"/>
        <end position="318"/>
    </location>
</feature>
<protein>
    <recommendedName>
        <fullName evidence="5">Flotillin-like</fullName>
    </recommendedName>
</protein>
<dbReference type="Pfam" id="PF01145">
    <property type="entry name" value="Band_7"/>
    <property type="match status" value="1"/>
</dbReference>
<evidence type="ECO:0000259" key="7">
    <source>
        <dbReference type="Pfam" id="PF01145"/>
    </source>
</evidence>
<dbReference type="InterPro" id="IPR036013">
    <property type="entry name" value="Band_7/SPFH_dom_sf"/>
</dbReference>
<dbReference type="Proteomes" id="UP001210211">
    <property type="component" value="Unassembled WGS sequence"/>
</dbReference>
<dbReference type="InterPro" id="IPR027705">
    <property type="entry name" value="Flotillin_fam"/>
</dbReference>
<dbReference type="InterPro" id="IPR001107">
    <property type="entry name" value="Band_7"/>
</dbReference>
<name>A0AAD5Z8F9_9POAL</name>
<dbReference type="PANTHER" id="PTHR13806:SF31">
    <property type="entry name" value="FLOTILLIN-LIKE PROTEIN 1-RELATED"/>
    <property type="match status" value="1"/>
</dbReference>
<dbReference type="CDD" id="cd03399">
    <property type="entry name" value="SPFH_flotillin"/>
    <property type="match status" value="1"/>
</dbReference>
<comment type="caution">
    <text evidence="8">The sequence shown here is derived from an EMBL/GenBank/DDBJ whole genome shotgun (WGS) entry which is preliminary data.</text>
</comment>
<dbReference type="EMBL" id="JAMRDG010000002">
    <property type="protein sequence ID" value="KAJ3688806.1"/>
    <property type="molecule type" value="Genomic_DNA"/>
</dbReference>
<keyword evidence="6" id="KW-0175">Coiled coil</keyword>
<dbReference type="AlphaFoldDB" id="A0AAD5Z8F9"/>